<feature type="region of interest" description="Disordered" evidence="3">
    <location>
        <begin position="1648"/>
        <end position="1850"/>
    </location>
</feature>
<dbReference type="SMART" id="SM00385">
    <property type="entry name" value="CYCLIN"/>
    <property type="match status" value="2"/>
</dbReference>
<feature type="domain" description="Cyclin C-terminal" evidence="5">
    <location>
        <begin position="310"/>
        <end position="443"/>
    </location>
</feature>
<feature type="compositionally biased region" description="Polar residues" evidence="3">
    <location>
        <begin position="634"/>
        <end position="653"/>
    </location>
</feature>
<accession>A0A0G4I924</accession>
<evidence type="ECO:0008006" key="7">
    <source>
        <dbReference type="Google" id="ProtNLM"/>
    </source>
</evidence>
<dbReference type="CDD" id="cd20537">
    <property type="entry name" value="CYCLIN_CCNO-like_rpt2"/>
    <property type="match status" value="1"/>
</dbReference>
<organism evidence="6">
    <name type="scientific">Chromera velia CCMP2878</name>
    <dbReference type="NCBI Taxonomy" id="1169474"/>
    <lineage>
        <taxon>Eukaryota</taxon>
        <taxon>Sar</taxon>
        <taxon>Alveolata</taxon>
        <taxon>Colpodellida</taxon>
        <taxon>Chromeraceae</taxon>
        <taxon>Chromera</taxon>
    </lineage>
</organism>
<reference evidence="6" key="1">
    <citation type="submission" date="2014-11" db="EMBL/GenBank/DDBJ databases">
        <authorList>
            <person name="Otto D Thomas"/>
            <person name="Naeem Raeece"/>
        </authorList>
    </citation>
    <scope>NUCLEOTIDE SEQUENCE</scope>
</reference>
<feature type="compositionally biased region" description="Low complexity" evidence="3">
    <location>
        <begin position="494"/>
        <end position="510"/>
    </location>
</feature>
<dbReference type="EMBL" id="CDMZ01005710">
    <property type="protein sequence ID" value="CEM53598.1"/>
    <property type="molecule type" value="Genomic_DNA"/>
</dbReference>
<sequence length="1864" mass="198315">MGTPVQHPLLPHADSRMKNQDIFLHTSGNSCPQQKQVRGQEEWNYCCLQDRVDKSVTKVEAGMDVPLHSRSLLPHPSARAQSAAASASERRESRGIERRPAVMKYRSEEVYVPYILDHLKETQQAETLFLRYQSQRRPIYPKSPPSFSSYRFSSSSIWAPPISLPSFGKRPRISRNTAEQLMKTDFRLLPSVLERHPSLTPENWVDIINFYIEEQLRRKLQAETVWLAYSLLSRFLAHTPIELSRNEFALAAAVSYWTASKTEDVLWDPADGHPDIVLVEMATEMEFSRDEIRQMETLLLNTVDWNLTAPTAWNFLTIFSELAGLGDEPRERRVLCRFVLECCLLDPALVACLPSDLAGAALHVGMRVTSPWGGRSDPELCWSPLLAKSVGRSLADICLVAERVADCVSETFLAGREEGRPGEHILRKYSVFEQCYVSVYYTSRHFQSLSFQGAPYRPPSRGVAGSLKAPQASSSSDVPKATPVASSHKEKDATPLAAPPTTSTTVPPSTAAVSFATTPCLSSAGLRTTMPDTDLPSTLRPLPPARTPVVRVDPSEWSAHAASARNPVSWARPAAQSLDDRLGPLPSSTPVFAPDRHNYTLRGLPPHPSDTTPTLAIKTQSRETEREKPRGTSHPVSSRSHDQQTTASDQNESCRPVPSLAERSNQERSASGVQREYGGSSLSFASSSAAQGDRSRGKTRVGVSGASSSGAGGGASSIERAAPPRASPVIPIPDFVQRGGTLSLSSSSSSGRRRRRGGPSCLYSSVSSSEKSSGRGGGARHLPCGSAERGEGGQEAQGEGRGFGWRRLCDDMRVAGDREEVGGERERQREEGGERERQPLRPLAVSTGILSGAARRQAGGGRDRESESEASEVLCHRRADTEDGGLSGGAVAVPDREADVSCSLSHSANEGTGLPLSLSALPSFPRPAFLQESQDGEFVVYSEIEQTGQDEKEEGGRADLATNNVDVSASSLNFSFGGEMLEEEENEGQEEVNDENKPPTRSPPPPGVSAEALRASGLDLGPGMLGRRRSGEGTGGSSETPSVGVTGASSDSLAMSQGAGTSNGSGGESGRGRQLHRGRGPLVVQSADGLPFSLGAEGLLPECDRLELYDGFHPHWSCPFPLSSLFSLRMPSRRNRDGMTYPSITPPADSLSRPSSASLGTSWDSANSSPIRGRGMPGPSPHRVLLGRMPQDPHARRLLKTQRVVLERRALTSRGPTSPPCDSRGQGSEAPTPVVCPSRTPQMAVQQEGEGKESVSLHEKENSSRAGEHPATSVSSGKAGGGTRPRPSVTSEGNRRAPHQPSSRSTHPPQRPPLHPPPQAAERERVPTGRNSSLLAGRPKQEGGGLKGGSSRAQSESKTMSRSCRLSGVDSKGGRRFDRGDGGDSVLVDLLREPPRIRRWVLPSLSPPRLSEQKKTAGGAVPRKQRAASSGVSIGKGREGAELSSALPAAPRPIPRCLSGVPVSFPYGSSSASLGRAARGNERVRSVLMQTRIRIDCLPMKLNRERERGRQMSRGRDTEKERPGGGVCSRAPERPGSGLPTSGLFCHPRHDTHSLHLSHRLTAATSCHTAKLGLGGGACTSSSVLSASRIPLVHIHAHSSGKPREVAEKSTRVGGVLGCGGASLSGTAGGRQAEGTLVGVCTELVSHARRRGSDGSSSRGPSPLVCKDSGIGSKRFQEEMAGLRPRLPSLSTTTTGHVQRGAVSSRLSESFLTGGGRRVSSIVSPSPNPQSAVSSSSLQDPAARAGRSLKPTTVGLSHGLPVGGGRETGDRGDGFRASAGVHKGLSVSCTPAVPTDTGLIPSRSTTGSSAHEDLGGWRNSSGVTAGKQNRPSLLQSKQGGALSATGEGGLISNSHLCPPSVVLF</sequence>
<feature type="compositionally biased region" description="Basic and acidic residues" evidence="3">
    <location>
        <begin position="1372"/>
        <end position="1382"/>
    </location>
</feature>
<feature type="compositionally biased region" description="Basic and acidic residues" evidence="3">
    <location>
        <begin position="1506"/>
        <end position="1523"/>
    </location>
</feature>
<dbReference type="Pfam" id="PF00134">
    <property type="entry name" value="Cyclin_N"/>
    <property type="match status" value="1"/>
</dbReference>
<feature type="region of interest" description="Disordered" evidence="3">
    <location>
        <begin position="1139"/>
        <end position="1387"/>
    </location>
</feature>
<feature type="compositionally biased region" description="Low complexity" evidence="3">
    <location>
        <begin position="1037"/>
        <end position="1047"/>
    </location>
</feature>
<dbReference type="InterPro" id="IPR004367">
    <property type="entry name" value="Cyclin_C-dom"/>
</dbReference>
<feature type="compositionally biased region" description="Pro residues" evidence="3">
    <location>
        <begin position="1309"/>
        <end position="1319"/>
    </location>
</feature>
<feature type="compositionally biased region" description="Basic and acidic residues" evidence="3">
    <location>
        <begin position="1249"/>
        <end position="1268"/>
    </location>
</feature>
<feature type="compositionally biased region" description="Polar residues" evidence="3">
    <location>
        <begin position="1152"/>
        <end position="1170"/>
    </location>
</feature>
<feature type="region of interest" description="Disordered" evidence="3">
    <location>
        <begin position="1506"/>
        <end position="1539"/>
    </location>
</feature>
<proteinExistence type="inferred from homology"/>
<feature type="compositionally biased region" description="Gly residues" evidence="3">
    <location>
        <begin position="793"/>
        <end position="803"/>
    </location>
</feature>
<dbReference type="InterPro" id="IPR036915">
    <property type="entry name" value="Cyclin-like_sf"/>
</dbReference>
<feature type="region of interest" description="Disordered" evidence="3">
    <location>
        <begin position="523"/>
        <end position="546"/>
    </location>
</feature>
<dbReference type="InterPro" id="IPR039361">
    <property type="entry name" value="Cyclin"/>
</dbReference>
<dbReference type="PANTHER" id="PTHR10177">
    <property type="entry name" value="CYCLINS"/>
    <property type="match status" value="1"/>
</dbReference>
<feature type="compositionally biased region" description="Low complexity" evidence="3">
    <location>
        <begin position="738"/>
        <end position="750"/>
    </location>
</feature>
<evidence type="ECO:0000256" key="1">
    <source>
        <dbReference type="ARBA" id="ARBA00023127"/>
    </source>
</evidence>
<feature type="domain" description="Cyclin-like" evidence="4">
    <location>
        <begin position="314"/>
        <end position="406"/>
    </location>
</feature>
<gene>
    <name evidence="6" type="ORF">Cvel_2009</name>
</gene>
<protein>
    <recommendedName>
        <fullName evidence="7">Cyclin N-terminal domain-containing protein</fullName>
    </recommendedName>
</protein>
<feature type="region of interest" description="Disordered" evidence="3">
    <location>
        <begin position="579"/>
        <end position="803"/>
    </location>
</feature>
<dbReference type="Pfam" id="PF02984">
    <property type="entry name" value="Cyclin_C"/>
    <property type="match status" value="1"/>
</dbReference>
<feature type="region of interest" description="Disordered" evidence="3">
    <location>
        <begin position="981"/>
        <end position="1076"/>
    </location>
</feature>
<feature type="compositionally biased region" description="Basic and acidic residues" evidence="3">
    <location>
        <begin position="620"/>
        <end position="630"/>
    </location>
</feature>
<dbReference type="InterPro" id="IPR013763">
    <property type="entry name" value="Cyclin-like_dom"/>
</dbReference>
<feature type="region of interest" description="Disordered" evidence="3">
    <location>
        <begin position="1408"/>
        <end position="1439"/>
    </location>
</feature>
<feature type="compositionally biased region" description="Polar residues" evidence="3">
    <location>
        <begin position="609"/>
        <end position="619"/>
    </location>
</feature>
<feature type="region of interest" description="Disordered" evidence="3">
    <location>
        <begin position="68"/>
        <end position="95"/>
    </location>
</feature>
<evidence type="ECO:0000313" key="6">
    <source>
        <dbReference type="EMBL" id="CEM53598.1"/>
    </source>
</evidence>
<feature type="compositionally biased region" description="Acidic residues" evidence="3">
    <location>
        <begin position="981"/>
        <end position="993"/>
    </location>
</feature>
<feature type="region of interest" description="Disordered" evidence="3">
    <location>
        <begin position="816"/>
        <end position="872"/>
    </location>
</feature>
<evidence type="ECO:0000259" key="4">
    <source>
        <dbReference type="SMART" id="SM00385"/>
    </source>
</evidence>
<feature type="region of interest" description="Disordered" evidence="3">
    <location>
        <begin position="460"/>
        <end position="510"/>
    </location>
</feature>
<name>A0A0G4I924_9ALVE</name>
<dbReference type="SMART" id="SM01332">
    <property type="entry name" value="Cyclin_C"/>
    <property type="match status" value="1"/>
</dbReference>
<dbReference type="Gene3D" id="1.10.472.10">
    <property type="entry name" value="Cyclin-like"/>
    <property type="match status" value="2"/>
</dbReference>
<feature type="compositionally biased region" description="Low complexity" evidence="3">
    <location>
        <begin position="680"/>
        <end position="690"/>
    </location>
</feature>
<feature type="compositionally biased region" description="Low complexity" evidence="3">
    <location>
        <begin position="77"/>
        <end position="87"/>
    </location>
</feature>
<dbReference type="InterPro" id="IPR006671">
    <property type="entry name" value="Cyclin_N"/>
</dbReference>
<feature type="compositionally biased region" description="Polar residues" evidence="3">
    <location>
        <begin position="1818"/>
        <end position="1838"/>
    </location>
</feature>
<keyword evidence="1 2" id="KW-0195">Cyclin</keyword>
<feature type="compositionally biased region" description="Basic and acidic residues" evidence="3">
    <location>
        <begin position="816"/>
        <end position="839"/>
    </location>
</feature>
<evidence type="ECO:0000256" key="3">
    <source>
        <dbReference type="SAM" id="MobiDB-lite"/>
    </source>
</evidence>
<evidence type="ECO:0000256" key="2">
    <source>
        <dbReference type="RuleBase" id="RU000383"/>
    </source>
</evidence>
<dbReference type="SUPFAM" id="SSF47954">
    <property type="entry name" value="Cyclin-like"/>
    <property type="match status" value="2"/>
</dbReference>
<feature type="domain" description="Cyclin-like" evidence="4">
    <location>
        <begin position="205"/>
        <end position="301"/>
    </location>
</feature>
<feature type="compositionally biased region" description="Low complexity" evidence="3">
    <location>
        <begin position="758"/>
        <end position="771"/>
    </location>
</feature>
<dbReference type="VEuPathDB" id="CryptoDB:Cvel_2009"/>
<evidence type="ECO:0000259" key="5">
    <source>
        <dbReference type="SMART" id="SM01332"/>
    </source>
</evidence>
<comment type="similarity">
    <text evidence="2">Belongs to the cyclin family.</text>
</comment>
<feature type="compositionally biased region" description="Polar residues" evidence="3">
    <location>
        <begin position="1351"/>
        <end position="1364"/>
    </location>
</feature>